<dbReference type="InterPro" id="IPR018678">
    <property type="entry name" value="DUF2160_TM"/>
</dbReference>
<dbReference type="KEGG" id="mbd:MEBOL_004433"/>
<dbReference type="OrthoDB" id="5420630at2"/>
<feature type="transmembrane region" description="Helical" evidence="1">
    <location>
        <begin position="52"/>
        <end position="68"/>
    </location>
</feature>
<keyword evidence="3" id="KW-1185">Reference proteome</keyword>
<dbReference type="EMBL" id="CP022163">
    <property type="protein sequence ID" value="ATB30971.1"/>
    <property type="molecule type" value="Genomic_DNA"/>
</dbReference>
<dbReference type="AlphaFoldDB" id="A0A250IIH5"/>
<keyword evidence="1" id="KW-1133">Transmembrane helix</keyword>
<keyword evidence="1" id="KW-0472">Membrane</keyword>
<accession>A0A250IIH5</accession>
<dbReference type="Proteomes" id="UP000217289">
    <property type="component" value="Chromosome"/>
</dbReference>
<name>A0A250IIH5_9BACT</name>
<evidence type="ECO:0000256" key="1">
    <source>
        <dbReference type="SAM" id="Phobius"/>
    </source>
</evidence>
<proteinExistence type="predicted"/>
<gene>
    <name evidence="2" type="ORF">MEBOL_004433</name>
</gene>
<feature type="transmembrane region" description="Helical" evidence="1">
    <location>
        <begin position="12"/>
        <end position="31"/>
    </location>
</feature>
<sequence length="92" mass="10146">MDFEWMAWTAPTAGFFGFIVLLLAAYTVWGIRAPSLPRQGLLPMSTTRGDRLFVGLLGSAFIHLAWVGLTDASVWIAVGLSLLFLVFISRWG</sequence>
<keyword evidence="1" id="KW-0812">Transmembrane</keyword>
<organism evidence="2 3">
    <name type="scientific">Melittangium boletus DSM 14713</name>
    <dbReference type="NCBI Taxonomy" id="1294270"/>
    <lineage>
        <taxon>Bacteria</taxon>
        <taxon>Pseudomonadati</taxon>
        <taxon>Myxococcota</taxon>
        <taxon>Myxococcia</taxon>
        <taxon>Myxococcales</taxon>
        <taxon>Cystobacterineae</taxon>
        <taxon>Archangiaceae</taxon>
        <taxon>Melittangium</taxon>
    </lineage>
</organism>
<dbReference type="RefSeq" id="WP_095979359.1">
    <property type="nucleotide sequence ID" value="NZ_CP022163.1"/>
</dbReference>
<feature type="transmembrane region" description="Helical" evidence="1">
    <location>
        <begin position="74"/>
        <end position="91"/>
    </location>
</feature>
<evidence type="ECO:0000313" key="2">
    <source>
        <dbReference type="EMBL" id="ATB30971.1"/>
    </source>
</evidence>
<dbReference type="Pfam" id="PF09928">
    <property type="entry name" value="DUF2160"/>
    <property type="match status" value="1"/>
</dbReference>
<protein>
    <submittedName>
        <fullName evidence="2">Membrane protein</fullName>
    </submittedName>
</protein>
<reference evidence="2 3" key="1">
    <citation type="submission" date="2017-06" db="EMBL/GenBank/DDBJ databases">
        <authorList>
            <person name="Kim H.J."/>
            <person name="Triplett B.A."/>
        </authorList>
    </citation>
    <scope>NUCLEOTIDE SEQUENCE [LARGE SCALE GENOMIC DNA]</scope>
    <source>
        <strain evidence="2 3">DSM 14713</strain>
    </source>
</reference>
<evidence type="ECO:0000313" key="3">
    <source>
        <dbReference type="Proteomes" id="UP000217289"/>
    </source>
</evidence>